<dbReference type="InterPro" id="IPR017810">
    <property type="entry name" value="Mycothiol_biosynthesis_MshB"/>
</dbReference>
<dbReference type="GeneID" id="78249541"/>
<keyword evidence="1" id="KW-0479">Metal-binding</keyword>
<dbReference type="PANTHER" id="PTHR12993">
    <property type="entry name" value="N-ACETYLGLUCOSAMINYL-PHOSPHATIDYLINOSITOL DE-N-ACETYLASE-RELATED"/>
    <property type="match status" value="1"/>
</dbReference>
<dbReference type="EMBL" id="CP006365">
    <property type="protein sequence ID" value="AGU14880.1"/>
    <property type="molecule type" value="Genomic_DNA"/>
</dbReference>
<evidence type="ECO:0000313" key="5">
    <source>
        <dbReference type="EMBL" id="AGU14880.1"/>
    </source>
</evidence>
<gene>
    <name evidence="5" type="ORF">CARG_03655</name>
</gene>
<dbReference type="RefSeq" id="WP_020976032.1">
    <property type="nucleotide sequence ID" value="NC_022198.1"/>
</dbReference>
<dbReference type="InterPro" id="IPR024078">
    <property type="entry name" value="LmbE-like_dom_sf"/>
</dbReference>
<reference evidence="5 6" key="1">
    <citation type="journal article" date="2013" name="Genome Announc.">
        <title>Whole-Genome Sequence of the Clinical Strain Corynebacterium argentoratense DSM 44202, Isolated from a Human Throat Specimen.</title>
        <authorList>
            <person name="Bomholt C."/>
            <person name="Glaub A."/>
            <person name="Gravermann K."/>
            <person name="Albersmeier A."/>
            <person name="Brinkrolf K."/>
            <person name="Ruckert C."/>
            <person name="Tauch A."/>
        </authorList>
    </citation>
    <scope>NUCLEOTIDE SEQUENCE [LARGE SCALE GENOMIC DNA]</scope>
    <source>
        <strain evidence="5">DSM 44202</strain>
    </source>
</reference>
<dbReference type="STRING" id="1348662.CARG_03655"/>
<evidence type="ECO:0000313" key="6">
    <source>
        <dbReference type="Proteomes" id="UP000016943"/>
    </source>
</evidence>
<keyword evidence="6" id="KW-1185">Reference proteome</keyword>
<name>U3GTS7_9CORY</name>
<dbReference type="PANTHER" id="PTHR12993:SF26">
    <property type="entry name" value="1D-MYO-INOSITOL 2-ACETAMIDO-2-DEOXY-ALPHA-D-GLUCOPYRANOSIDE DEACETYLASE"/>
    <property type="match status" value="1"/>
</dbReference>
<dbReference type="eggNOG" id="COG2120">
    <property type="taxonomic scope" value="Bacteria"/>
</dbReference>
<evidence type="ECO:0000256" key="1">
    <source>
        <dbReference type="ARBA" id="ARBA00022723"/>
    </source>
</evidence>
<dbReference type="GO" id="GO:0046872">
    <property type="term" value="F:metal ion binding"/>
    <property type="evidence" value="ECO:0007669"/>
    <property type="project" value="UniProtKB-KW"/>
</dbReference>
<dbReference type="EC" id="3.5.1.103" evidence="4"/>
<dbReference type="PATRIC" id="fig|1348662.3.peg.717"/>
<dbReference type="Proteomes" id="UP000016943">
    <property type="component" value="Chromosome"/>
</dbReference>
<organism evidence="5 6">
    <name type="scientific">Corynebacterium argentoratense DSM 44202</name>
    <dbReference type="NCBI Taxonomy" id="1348662"/>
    <lineage>
        <taxon>Bacteria</taxon>
        <taxon>Bacillati</taxon>
        <taxon>Actinomycetota</taxon>
        <taxon>Actinomycetes</taxon>
        <taxon>Mycobacteriales</taxon>
        <taxon>Corynebacteriaceae</taxon>
        <taxon>Corynebacterium</taxon>
    </lineage>
</organism>
<dbReference type="HOGENOM" id="CLU_049311_2_1_11"/>
<evidence type="ECO:0000256" key="2">
    <source>
        <dbReference type="ARBA" id="ARBA00022801"/>
    </source>
</evidence>
<sequence>MHTTEPLSGTSILLVHAHPDDEAIWTGGLIAKAAKLGAYVHILTCTLGEEGEVIGNQWAELTSDKADQLGGYRIHELNRSIAALSEAATNSSGSVTHSFLGGAGHWRDSGMAGSSTNNHPRAFIHAEHEATQALRDVIEERNPDYIITYGPDGGYGHPDHIQAHTIVTNAARLTDTIAWAVTDRETFNHHHQQLTAPEGWTLAPQDIATIDTTTSEHPVQKIPLSDHIRGIKANAMRQHATQLIVPTNTMFALSNMITQPLTPAEHYIIAQGQPLPEALSAH</sequence>
<keyword evidence="2" id="KW-0378">Hydrolase</keyword>
<proteinExistence type="predicted"/>
<evidence type="ECO:0000256" key="3">
    <source>
        <dbReference type="ARBA" id="ARBA00022833"/>
    </source>
</evidence>
<dbReference type="AlphaFoldDB" id="U3GTS7"/>
<keyword evidence="3" id="KW-0862">Zinc</keyword>
<dbReference type="NCBIfam" id="TIGR03445">
    <property type="entry name" value="mycothiol_MshB"/>
    <property type="match status" value="1"/>
</dbReference>
<dbReference type="GO" id="GO:0035595">
    <property type="term" value="F:N-acetylglucosaminylinositol deacetylase activity"/>
    <property type="evidence" value="ECO:0007669"/>
    <property type="project" value="UniProtKB-EC"/>
</dbReference>
<dbReference type="Pfam" id="PF02585">
    <property type="entry name" value="PIG-L"/>
    <property type="match status" value="1"/>
</dbReference>
<dbReference type="KEGG" id="caz:CARG_03655"/>
<dbReference type="Gene3D" id="3.40.50.10320">
    <property type="entry name" value="LmbE-like"/>
    <property type="match status" value="1"/>
</dbReference>
<accession>U3GTS7</accession>
<dbReference type="SUPFAM" id="SSF102588">
    <property type="entry name" value="LmbE-like"/>
    <property type="match status" value="1"/>
</dbReference>
<dbReference type="OrthoDB" id="158614at2"/>
<dbReference type="InterPro" id="IPR003737">
    <property type="entry name" value="GlcNAc_PI_deacetylase-related"/>
</dbReference>
<evidence type="ECO:0000256" key="4">
    <source>
        <dbReference type="NCBIfam" id="TIGR03445"/>
    </source>
</evidence>
<protein>
    <recommendedName>
        <fullName evidence="4">N-acetyl-1-D-myo-inositol-2-amino-2-deoxy-alpha-D-glucopyranoside deacetylase</fullName>
        <ecNumber evidence="4">3.5.1.103</ecNumber>
    </recommendedName>
</protein>
<dbReference type="GO" id="GO:0010125">
    <property type="term" value="P:mycothiol biosynthetic process"/>
    <property type="evidence" value="ECO:0007669"/>
    <property type="project" value="UniProtKB-UniRule"/>
</dbReference>